<keyword evidence="1" id="KW-1185">Reference proteome</keyword>
<accession>A0A915DW73</accession>
<sequence>MEEGDCDLIATIEENSAVFIVQAVGGNGDLEATIEENSAVFIVQAVGGNGDLEATIEKNLADFDKKENLAAFDVQAREEDGGLEAGNKEILQLSVFKLKEVMVVRKLRMRLDSVNYIDEVEDSDCVIIVNLKERALQILWNTKMRLQRIVEFQLSEAGKYSHSAKDELACEMAQIAKDEKEPVFTVQSLRRQ</sequence>
<dbReference type="WBParaSite" id="jg23404">
    <property type="protein sequence ID" value="jg23404"/>
    <property type="gene ID" value="jg23404"/>
</dbReference>
<evidence type="ECO:0000313" key="1">
    <source>
        <dbReference type="Proteomes" id="UP000887574"/>
    </source>
</evidence>
<dbReference type="Proteomes" id="UP000887574">
    <property type="component" value="Unplaced"/>
</dbReference>
<evidence type="ECO:0000313" key="2">
    <source>
        <dbReference type="WBParaSite" id="jg23404"/>
    </source>
</evidence>
<proteinExistence type="predicted"/>
<protein>
    <submittedName>
        <fullName evidence="2">Uncharacterized protein</fullName>
    </submittedName>
</protein>
<name>A0A915DW73_9BILA</name>
<organism evidence="1 2">
    <name type="scientific">Ditylenchus dipsaci</name>
    <dbReference type="NCBI Taxonomy" id="166011"/>
    <lineage>
        <taxon>Eukaryota</taxon>
        <taxon>Metazoa</taxon>
        <taxon>Ecdysozoa</taxon>
        <taxon>Nematoda</taxon>
        <taxon>Chromadorea</taxon>
        <taxon>Rhabditida</taxon>
        <taxon>Tylenchina</taxon>
        <taxon>Tylenchomorpha</taxon>
        <taxon>Sphaerularioidea</taxon>
        <taxon>Anguinidae</taxon>
        <taxon>Anguininae</taxon>
        <taxon>Ditylenchus</taxon>
    </lineage>
</organism>
<dbReference type="AlphaFoldDB" id="A0A915DW73"/>
<reference evidence="2" key="1">
    <citation type="submission" date="2022-11" db="UniProtKB">
        <authorList>
            <consortium name="WormBaseParasite"/>
        </authorList>
    </citation>
    <scope>IDENTIFICATION</scope>
</reference>